<comment type="function">
    <text evidence="1 8">Catalyzes the synthesis of GMP from XMP.</text>
</comment>
<dbReference type="EC" id="6.3.5.2" evidence="8"/>
<reference evidence="10 11" key="1">
    <citation type="submission" date="2021-11" db="EMBL/GenBank/DDBJ databases">
        <title>Whole genome of Geoglobus acetivorans.</title>
        <authorList>
            <person name="Liu D."/>
        </authorList>
    </citation>
    <scope>NUCLEOTIDE SEQUENCE [LARGE SCALE GENOMIC DNA]</scope>
    <source>
        <strain evidence="10 11">SBH6</strain>
    </source>
</reference>
<comment type="subunit">
    <text evidence="8">Heterodimer composed of a glutamine amidotransferase subunit (A) and a GMP-binding subunit (B).</text>
</comment>
<dbReference type="HAMAP" id="MF_01510">
    <property type="entry name" value="GMP_synthase_A"/>
    <property type="match status" value="1"/>
</dbReference>
<dbReference type="PANTHER" id="PTHR11922">
    <property type="entry name" value="GMP SYNTHASE-RELATED"/>
    <property type="match status" value="1"/>
</dbReference>
<dbReference type="SUPFAM" id="SSF52317">
    <property type="entry name" value="Class I glutamine amidotransferase-like"/>
    <property type="match status" value="1"/>
</dbReference>
<keyword evidence="3 8" id="KW-0547">Nucleotide-binding</keyword>
<protein>
    <recommendedName>
        <fullName evidence="8">GMP synthase [glutamine-hydrolyzing] subunit A</fullName>
        <ecNumber evidence="8">6.3.5.2</ecNumber>
    </recommendedName>
    <alternativeName>
        <fullName evidence="8">Glutamine amidotransferase</fullName>
    </alternativeName>
</protein>
<dbReference type="EMBL" id="CP087714">
    <property type="protein sequence ID" value="XAT64379.1"/>
    <property type="molecule type" value="Genomic_DNA"/>
</dbReference>
<dbReference type="PANTHER" id="PTHR11922:SF2">
    <property type="entry name" value="GMP SYNTHASE [GLUTAMINE-HYDROLYZING]"/>
    <property type="match status" value="1"/>
</dbReference>
<dbReference type="PRINTS" id="PR00096">
    <property type="entry name" value="GATASE"/>
</dbReference>
<feature type="active site" evidence="8">
    <location>
        <position position="162"/>
    </location>
</feature>
<dbReference type="GO" id="GO:0003922">
    <property type="term" value="F:GMP synthase (glutamine-hydrolyzing) activity"/>
    <property type="evidence" value="ECO:0007669"/>
    <property type="project" value="UniProtKB-EC"/>
</dbReference>
<comment type="catalytic activity">
    <reaction evidence="8">
        <text>XMP + L-glutamine + ATP + H2O = GMP + L-glutamate + AMP + diphosphate + 2 H(+)</text>
        <dbReference type="Rhea" id="RHEA:11680"/>
        <dbReference type="ChEBI" id="CHEBI:15377"/>
        <dbReference type="ChEBI" id="CHEBI:15378"/>
        <dbReference type="ChEBI" id="CHEBI:29985"/>
        <dbReference type="ChEBI" id="CHEBI:30616"/>
        <dbReference type="ChEBI" id="CHEBI:33019"/>
        <dbReference type="ChEBI" id="CHEBI:57464"/>
        <dbReference type="ChEBI" id="CHEBI:58115"/>
        <dbReference type="ChEBI" id="CHEBI:58359"/>
        <dbReference type="ChEBI" id="CHEBI:456215"/>
        <dbReference type="EC" id="6.3.5.2"/>
    </reaction>
</comment>
<evidence type="ECO:0000256" key="8">
    <source>
        <dbReference type="HAMAP-Rule" id="MF_01510"/>
    </source>
</evidence>
<proteinExistence type="inferred from homology"/>
<keyword evidence="4 8" id="KW-0332">GMP biosynthesis</keyword>
<keyword evidence="7 8" id="KW-0315">Glutamine amidotransferase</keyword>
<evidence type="ECO:0000256" key="5">
    <source>
        <dbReference type="ARBA" id="ARBA00022755"/>
    </source>
</evidence>
<dbReference type="NCBIfam" id="TIGR00888">
    <property type="entry name" value="guaA_Nterm"/>
    <property type="match status" value="1"/>
</dbReference>
<keyword evidence="11" id="KW-1185">Reference proteome</keyword>
<dbReference type="NCBIfam" id="NF001975">
    <property type="entry name" value="PRK00758.1"/>
    <property type="match status" value="1"/>
</dbReference>
<dbReference type="PROSITE" id="PS51273">
    <property type="entry name" value="GATASE_TYPE_1"/>
    <property type="match status" value="1"/>
</dbReference>
<keyword evidence="6 8" id="KW-0067">ATP-binding</keyword>
<evidence type="ECO:0000256" key="1">
    <source>
        <dbReference type="ARBA" id="ARBA00002332"/>
    </source>
</evidence>
<organism evidence="10 11">
    <name type="scientific">Geoglobus acetivorans</name>
    <dbReference type="NCBI Taxonomy" id="565033"/>
    <lineage>
        <taxon>Archaea</taxon>
        <taxon>Methanobacteriati</taxon>
        <taxon>Methanobacteriota</taxon>
        <taxon>Archaeoglobi</taxon>
        <taxon>Archaeoglobales</taxon>
        <taxon>Archaeoglobaceae</taxon>
        <taxon>Geoglobus</taxon>
    </lineage>
</organism>
<gene>
    <name evidence="8" type="primary">guaAA</name>
    <name evidence="10" type="ORF">LPQ35_03140</name>
</gene>
<dbReference type="CDD" id="cd01742">
    <property type="entry name" value="GATase1_GMP_Synthase"/>
    <property type="match status" value="1"/>
</dbReference>
<dbReference type="Proteomes" id="UP001492541">
    <property type="component" value="Chromosome"/>
</dbReference>
<dbReference type="InterPro" id="IPR004739">
    <property type="entry name" value="GMP_synth_GATase"/>
</dbReference>
<dbReference type="Pfam" id="PF00117">
    <property type="entry name" value="GATase"/>
    <property type="match status" value="1"/>
</dbReference>
<dbReference type="Gene3D" id="3.40.50.880">
    <property type="match status" value="1"/>
</dbReference>
<dbReference type="InterPro" id="IPR029062">
    <property type="entry name" value="Class_I_gatase-like"/>
</dbReference>
<dbReference type="PRINTS" id="PR00097">
    <property type="entry name" value="ANTSNTHASEII"/>
</dbReference>
<comment type="pathway">
    <text evidence="8">Purine metabolism; GMP biosynthesis; GMP from XMP (L-Gln route): step 1/1.</text>
</comment>
<dbReference type="GeneID" id="90448647"/>
<keyword evidence="5 8" id="KW-0658">Purine biosynthesis</keyword>
<evidence type="ECO:0000256" key="6">
    <source>
        <dbReference type="ARBA" id="ARBA00022840"/>
    </source>
</evidence>
<evidence type="ECO:0000256" key="7">
    <source>
        <dbReference type="ARBA" id="ARBA00022962"/>
    </source>
</evidence>
<keyword evidence="2 8" id="KW-0436">Ligase</keyword>
<evidence type="ECO:0000256" key="4">
    <source>
        <dbReference type="ARBA" id="ARBA00022749"/>
    </source>
</evidence>
<evidence type="ECO:0000256" key="3">
    <source>
        <dbReference type="ARBA" id="ARBA00022741"/>
    </source>
</evidence>
<feature type="domain" description="Glutamine amidotransferase" evidence="9">
    <location>
        <begin position="7"/>
        <end position="179"/>
    </location>
</feature>
<evidence type="ECO:0000259" key="9">
    <source>
        <dbReference type="Pfam" id="PF00117"/>
    </source>
</evidence>
<evidence type="ECO:0000313" key="11">
    <source>
        <dbReference type="Proteomes" id="UP001492541"/>
    </source>
</evidence>
<evidence type="ECO:0000256" key="2">
    <source>
        <dbReference type="ARBA" id="ARBA00022598"/>
    </source>
</evidence>
<feature type="active site" evidence="8">
    <location>
        <position position="164"/>
    </location>
</feature>
<dbReference type="InterPro" id="IPR023686">
    <property type="entry name" value="GMP_synthase_A"/>
</dbReference>
<dbReference type="InterPro" id="IPR017926">
    <property type="entry name" value="GATASE"/>
</dbReference>
<dbReference type="RefSeq" id="WP_193805998.1">
    <property type="nucleotide sequence ID" value="NZ_CP087714.1"/>
</dbReference>
<sequence length="184" mass="20879">MAVKIYVVYNLGQYNHLIYRMLRDLEVETKLIENSTPPEEIDADGLVIGGGPSMEKSGRSADYVRELSIPILGICLGHQIIASVFGGRVDRGDVGGYAENEVSILEEDELFVGFPEKIRVWESHMDEVKVLPENFELLATSGICEVEAMKHKNRPIYGVQWHPEVYHSEYGEELYSNFIEICKR</sequence>
<name>A0ABZ3H5G5_GEOAI</name>
<evidence type="ECO:0000313" key="10">
    <source>
        <dbReference type="EMBL" id="XAT64379.1"/>
    </source>
</evidence>
<accession>A0ABZ3H5G5</accession>
<feature type="active site" description="Nucleophile" evidence="8">
    <location>
        <position position="75"/>
    </location>
</feature>